<dbReference type="Pfam" id="PF21773">
    <property type="entry name" value="ODAD1_CC"/>
    <property type="match status" value="1"/>
</dbReference>
<gene>
    <name evidence="5" type="primary">20200073</name>
    <name evidence="4" type="ORF">HELRODRAFT_163447</name>
</gene>
<dbReference type="InterPro" id="IPR051876">
    <property type="entry name" value="ODA-DC/CCD"/>
</dbReference>
<reference evidence="5" key="3">
    <citation type="submission" date="2015-06" db="UniProtKB">
        <authorList>
            <consortium name="EnsemblMetazoa"/>
        </authorList>
    </citation>
    <scope>IDENTIFICATION</scope>
</reference>
<dbReference type="KEGG" id="hro:HELRODRAFT_163447"/>
<evidence type="ECO:0000259" key="3">
    <source>
        <dbReference type="Pfam" id="PF21773"/>
    </source>
</evidence>
<dbReference type="STRING" id="6412.T1EU23"/>
<dbReference type="EMBL" id="AMQM01001385">
    <property type="status" value="NOT_ANNOTATED_CDS"/>
    <property type="molecule type" value="Genomic_DNA"/>
</dbReference>
<organism evidence="5 6">
    <name type="scientific">Helobdella robusta</name>
    <name type="common">Californian leech</name>
    <dbReference type="NCBI Taxonomy" id="6412"/>
    <lineage>
        <taxon>Eukaryota</taxon>
        <taxon>Metazoa</taxon>
        <taxon>Spiralia</taxon>
        <taxon>Lophotrochozoa</taxon>
        <taxon>Annelida</taxon>
        <taxon>Clitellata</taxon>
        <taxon>Hirudinea</taxon>
        <taxon>Rhynchobdellida</taxon>
        <taxon>Glossiphoniidae</taxon>
        <taxon>Helobdella</taxon>
    </lineage>
</organism>
<feature type="coiled-coil region" evidence="2">
    <location>
        <begin position="206"/>
        <end position="237"/>
    </location>
</feature>
<dbReference type="GeneID" id="20200073"/>
<dbReference type="OrthoDB" id="6766775at2759"/>
<dbReference type="PANTHER" id="PTHR21694">
    <property type="entry name" value="COILED-COIL DOMAIN-CONTAINING PROTEIN 63"/>
    <property type="match status" value="1"/>
</dbReference>
<dbReference type="HOGENOM" id="CLU_471972_0_0_1"/>
<dbReference type="RefSeq" id="XP_009025559.1">
    <property type="nucleotide sequence ID" value="XM_009027311.1"/>
</dbReference>
<evidence type="ECO:0000256" key="2">
    <source>
        <dbReference type="SAM" id="Coils"/>
    </source>
</evidence>
<dbReference type="Proteomes" id="UP000015101">
    <property type="component" value="Unassembled WGS sequence"/>
</dbReference>
<evidence type="ECO:0000313" key="6">
    <source>
        <dbReference type="Proteomes" id="UP000015101"/>
    </source>
</evidence>
<accession>T1EU23</accession>
<reference evidence="4 6" key="2">
    <citation type="journal article" date="2013" name="Nature">
        <title>Insights into bilaterian evolution from three spiralian genomes.</title>
        <authorList>
            <person name="Simakov O."/>
            <person name="Marletaz F."/>
            <person name="Cho S.J."/>
            <person name="Edsinger-Gonzales E."/>
            <person name="Havlak P."/>
            <person name="Hellsten U."/>
            <person name="Kuo D.H."/>
            <person name="Larsson T."/>
            <person name="Lv J."/>
            <person name="Arendt D."/>
            <person name="Savage R."/>
            <person name="Osoegawa K."/>
            <person name="de Jong P."/>
            <person name="Grimwood J."/>
            <person name="Chapman J.A."/>
            <person name="Shapiro H."/>
            <person name="Aerts A."/>
            <person name="Otillar R.P."/>
            <person name="Terry A.Y."/>
            <person name="Boore J.L."/>
            <person name="Grigoriev I.V."/>
            <person name="Lindberg D.R."/>
            <person name="Seaver E.C."/>
            <person name="Weisblat D.A."/>
            <person name="Putnam N.H."/>
            <person name="Rokhsar D.S."/>
        </authorList>
    </citation>
    <scope>NUCLEOTIDE SEQUENCE</scope>
</reference>
<reference evidence="6" key="1">
    <citation type="submission" date="2012-12" db="EMBL/GenBank/DDBJ databases">
        <authorList>
            <person name="Hellsten U."/>
            <person name="Grimwood J."/>
            <person name="Chapman J.A."/>
            <person name="Shapiro H."/>
            <person name="Aerts A."/>
            <person name="Otillar R.P."/>
            <person name="Terry A.Y."/>
            <person name="Boore J.L."/>
            <person name="Simakov O."/>
            <person name="Marletaz F."/>
            <person name="Cho S.-J."/>
            <person name="Edsinger-Gonzales E."/>
            <person name="Havlak P."/>
            <person name="Kuo D.-H."/>
            <person name="Larsson T."/>
            <person name="Lv J."/>
            <person name="Arendt D."/>
            <person name="Savage R."/>
            <person name="Osoegawa K."/>
            <person name="de Jong P."/>
            <person name="Lindberg D.R."/>
            <person name="Seaver E.C."/>
            <person name="Weisblat D.A."/>
            <person name="Putnam N.H."/>
            <person name="Grigoriev I.V."/>
            <person name="Rokhsar D.S."/>
        </authorList>
    </citation>
    <scope>NUCLEOTIDE SEQUENCE</scope>
</reference>
<feature type="coiled-coil region" evidence="2">
    <location>
        <begin position="288"/>
        <end position="322"/>
    </location>
</feature>
<dbReference type="EnsemblMetazoa" id="HelroT163447">
    <property type="protein sequence ID" value="HelroP163447"/>
    <property type="gene ID" value="HelroG163447"/>
</dbReference>
<feature type="domain" description="ODAD1 central coiled coil region" evidence="3">
    <location>
        <begin position="164"/>
        <end position="442"/>
    </location>
</feature>
<evidence type="ECO:0000313" key="5">
    <source>
        <dbReference type="EnsemblMetazoa" id="HelroP163447"/>
    </source>
</evidence>
<proteinExistence type="predicted"/>
<dbReference type="InterPro" id="IPR049258">
    <property type="entry name" value="ODAD1_CC"/>
</dbReference>
<evidence type="ECO:0000313" key="4">
    <source>
        <dbReference type="EMBL" id="ESN96388.1"/>
    </source>
</evidence>
<sequence length="578" mass="67971">MESLETENAFIKKTKKVESRKKTTGNGQLNGDENPFDTLNKLICDHKSLFEQYRSYTKDADKIFGKYMLMVEALKQERDTNKQLLQCESTDPIISKKKRKIRNELMILLNKETCLVESITKTLEQINRVQLGINEKEKDLMIKKVDLSKFFEAAKIRFTRIQYIQDLEHHKYQRSVHYNSSIVENQKLRDKIDDIKVLRNKYEVSYKKVLKEIEMIKLKKKKLLEEAQQSIEEKETTVTMINAVLSGNKKEEDLYQQKIESMKQMIRYDTKATDFLARKLNERSDLRAIGTERQLDELKKTMQSENKMLSQQKEALEAIQDLTEEKEGFMMVHTYNQKEADKMALFNYIADLNGELTHLKQKHNSLLKDIEELKNEEIVVEENYNVLAKKNEEKYLELMREMDKCDKESCQINATMEIIKHFIECTFKELCCDMDAIETKLGLDLDVNPRNMTEFLSEIEVEVARLIHSYNYGMKLRSLSNREHLKDEEGLDVIKRTMRAYESVIPYGNEMENFKNVQVPNAALSTPAKDGWNIIQEKSVSDTNIYLRALTKEEIEETVKKEMVHRNLSINHKLKSNK</sequence>
<dbReference type="InParanoid" id="T1EU23"/>
<name>T1EU23_HELRO</name>
<evidence type="ECO:0000256" key="1">
    <source>
        <dbReference type="ARBA" id="ARBA00023054"/>
    </source>
</evidence>
<dbReference type="EMBL" id="KB097495">
    <property type="protein sequence ID" value="ESN96388.1"/>
    <property type="molecule type" value="Genomic_DNA"/>
</dbReference>
<dbReference type="OMA" id="NQYRIMK"/>
<keyword evidence="1 2" id="KW-0175">Coiled coil</keyword>
<feature type="coiled-coil region" evidence="2">
    <location>
        <begin position="349"/>
        <end position="408"/>
    </location>
</feature>
<dbReference type="PANTHER" id="PTHR21694:SF18">
    <property type="entry name" value="COILED-COIL DOMAIN-CONTAINING PROTEIN 63"/>
    <property type="match status" value="1"/>
</dbReference>
<dbReference type="FunCoup" id="T1EU23">
    <property type="interactions" value="5"/>
</dbReference>
<dbReference type="AlphaFoldDB" id="T1EU23"/>
<dbReference type="CTD" id="20200073"/>
<protein>
    <recommendedName>
        <fullName evidence="3">ODAD1 central coiled coil region domain-containing protein</fullName>
    </recommendedName>
</protein>
<keyword evidence="6" id="KW-1185">Reference proteome</keyword>